<dbReference type="InterPro" id="IPR000719">
    <property type="entry name" value="Prot_kinase_dom"/>
</dbReference>
<name>A0ABQ4GX56_9ACTN</name>
<evidence type="ECO:0000256" key="4">
    <source>
        <dbReference type="ARBA" id="ARBA00022840"/>
    </source>
</evidence>
<dbReference type="Gene3D" id="3.30.200.20">
    <property type="entry name" value="Phosphorylase Kinase, domain 1"/>
    <property type="match status" value="1"/>
</dbReference>
<feature type="compositionally biased region" description="Low complexity" evidence="5">
    <location>
        <begin position="272"/>
        <end position="293"/>
    </location>
</feature>
<keyword evidence="3" id="KW-0418">Kinase</keyword>
<feature type="compositionally biased region" description="Low complexity" evidence="5">
    <location>
        <begin position="396"/>
        <end position="414"/>
    </location>
</feature>
<dbReference type="PANTHER" id="PTHR43289:SF34">
    <property type="entry name" value="SERINE_THREONINE-PROTEIN KINASE YBDM-RELATED"/>
    <property type="match status" value="1"/>
</dbReference>
<evidence type="ECO:0000256" key="5">
    <source>
        <dbReference type="SAM" id="MobiDB-lite"/>
    </source>
</evidence>
<dbReference type="Pfam" id="PF00069">
    <property type="entry name" value="Pkinase"/>
    <property type="match status" value="1"/>
</dbReference>
<dbReference type="RefSeq" id="WP_204051935.1">
    <property type="nucleotide sequence ID" value="NZ_BOOF01000048.1"/>
</dbReference>
<dbReference type="PANTHER" id="PTHR43289">
    <property type="entry name" value="MITOGEN-ACTIVATED PROTEIN KINASE KINASE KINASE 20-RELATED"/>
    <property type="match status" value="1"/>
</dbReference>
<evidence type="ECO:0000256" key="3">
    <source>
        <dbReference type="ARBA" id="ARBA00022777"/>
    </source>
</evidence>
<keyword evidence="2" id="KW-0547">Nucleotide-binding</keyword>
<dbReference type="InterPro" id="IPR011009">
    <property type="entry name" value="Kinase-like_dom_sf"/>
</dbReference>
<feature type="compositionally biased region" description="Low complexity" evidence="5">
    <location>
        <begin position="367"/>
        <end position="385"/>
    </location>
</feature>
<feature type="domain" description="Protein kinase" evidence="6">
    <location>
        <begin position="16"/>
        <end position="268"/>
    </location>
</feature>
<dbReference type="CDD" id="cd14014">
    <property type="entry name" value="STKc_PknB_like"/>
    <property type="match status" value="1"/>
</dbReference>
<keyword evidence="4" id="KW-0067">ATP-binding</keyword>
<dbReference type="InterPro" id="IPR008271">
    <property type="entry name" value="Ser/Thr_kinase_AS"/>
</dbReference>
<dbReference type="Gene3D" id="1.10.510.10">
    <property type="entry name" value="Transferase(Phosphotransferase) domain 1"/>
    <property type="match status" value="1"/>
</dbReference>
<feature type="region of interest" description="Disordered" evidence="5">
    <location>
        <begin position="269"/>
        <end position="299"/>
    </location>
</feature>
<dbReference type="PROSITE" id="PS00108">
    <property type="entry name" value="PROTEIN_KINASE_ST"/>
    <property type="match status" value="1"/>
</dbReference>
<sequence>MPQPLEPSDPERLGSYRITGRIGEGGQGVVYLGEAESGDLVAVKLFHARLGQDAAARADFTREAELARRVARFCTAQVLESGMDGGRPYIVSEYVQGPPLNQVVATRGPLSGGALERLAIATATALVALHDAGVLHRDFKPQNVLIGPDGPRVIDFGIARALATTSTMTSQVVGTPAYMAPEQLSAGEFGFALDVFAWASTIAFAATGRPPFGADAIPAIINRILNHEPDLEGIEEPLRDLLAACLAKDPGLRPTAREILDRLVRPRHDPQAAPVAPAAPPGVSGASGASGPVTVPGGGRRRRVRAAIAAVVVAAAATVAAAFALLPSLHLPSLPWTSAGTGGSETERAAAVGTVPAASAGTGGGSSPAAEIPSPTAASRSASPDSSHRPRVSQSTARPDVTRPAPTRTVTARPTVRHSKTTAPVPAESPAAKPVKPSPTPAKRVVELGPGHFTDYCVSLGWEWVEYRETPTPGAYCIKRKGDTMYLTQSRRDAGCRWRYHDPKAFHRFKGKSNNCYTYR</sequence>
<evidence type="ECO:0000256" key="2">
    <source>
        <dbReference type="ARBA" id="ARBA00022741"/>
    </source>
</evidence>
<feature type="region of interest" description="Disordered" evidence="5">
    <location>
        <begin position="356"/>
        <end position="441"/>
    </location>
</feature>
<evidence type="ECO:0000256" key="1">
    <source>
        <dbReference type="ARBA" id="ARBA00022679"/>
    </source>
</evidence>
<comment type="caution">
    <text evidence="7">The sequence shown here is derived from an EMBL/GenBank/DDBJ whole genome shotgun (WGS) entry which is preliminary data.</text>
</comment>
<evidence type="ECO:0000313" key="7">
    <source>
        <dbReference type="EMBL" id="GIH66027.1"/>
    </source>
</evidence>
<evidence type="ECO:0000259" key="6">
    <source>
        <dbReference type="PROSITE" id="PS50011"/>
    </source>
</evidence>
<proteinExistence type="predicted"/>
<organism evidence="7 8">
    <name type="scientific">Microbispora siamensis</name>
    <dbReference type="NCBI Taxonomy" id="564413"/>
    <lineage>
        <taxon>Bacteria</taxon>
        <taxon>Bacillati</taxon>
        <taxon>Actinomycetota</taxon>
        <taxon>Actinomycetes</taxon>
        <taxon>Streptosporangiales</taxon>
        <taxon>Streptosporangiaceae</taxon>
        <taxon>Microbispora</taxon>
    </lineage>
</organism>
<dbReference type="EMBL" id="BOOF01000048">
    <property type="protein sequence ID" value="GIH66027.1"/>
    <property type="molecule type" value="Genomic_DNA"/>
</dbReference>
<evidence type="ECO:0000313" key="8">
    <source>
        <dbReference type="Proteomes" id="UP000660454"/>
    </source>
</evidence>
<gene>
    <name evidence="7" type="ORF">Msi02_68440</name>
</gene>
<dbReference type="SUPFAM" id="SSF56112">
    <property type="entry name" value="Protein kinase-like (PK-like)"/>
    <property type="match status" value="1"/>
</dbReference>
<protein>
    <recommendedName>
        <fullName evidence="6">Protein kinase domain-containing protein</fullName>
    </recommendedName>
</protein>
<reference evidence="7 8" key="1">
    <citation type="submission" date="2021-01" db="EMBL/GenBank/DDBJ databases">
        <title>Whole genome shotgun sequence of Microbispora siamensis NBRC 104113.</title>
        <authorList>
            <person name="Komaki H."/>
            <person name="Tamura T."/>
        </authorList>
    </citation>
    <scope>NUCLEOTIDE SEQUENCE [LARGE SCALE GENOMIC DNA]</scope>
    <source>
        <strain evidence="7 8">NBRC 104113</strain>
    </source>
</reference>
<accession>A0ABQ4GX56</accession>
<keyword evidence="1" id="KW-0808">Transferase</keyword>
<dbReference type="Proteomes" id="UP000660454">
    <property type="component" value="Unassembled WGS sequence"/>
</dbReference>
<dbReference type="PROSITE" id="PS50011">
    <property type="entry name" value="PROTEIN_KINASE_DOM"/>
    <property type="match status" value="1"/>
</dbReference>
<keyword evidence="8" id="KW-1185">Reference proteome</keyword>